<keyword evidence="3" id="KW-1003">Cell membrane</keyword>
<comment type="similarity">
    <text evidence="2">Belongs to the CD36 family.</text>
</comment>
<dbReference type="RefSeq" id="XP_058981611.1">
    <property type="nucleotide sequence ID" value="XM_059125628.1"/>
</dbReference>
<dbReference type="OrthoDB" id="514335at2759"/>
<dbReference type="PANTHER" id="PTHR11923:SF114">
    <property type="entry name" value="FI02050P-RELATED"/>
    <property type="match status" value="1"/>
</dbReference>
<dbReference type="STRING" id="7370.A0A1I8N3N0"/>
<dbReference type="VEuPathDB" id="VectorBase:MDOMA2_003113"/>
<proteinExistence type="inferred from homology"/>
<sequence length="490" mass="56116">MCCNCCSVTQRKAWVYGLGTVFAALGILLIVMWPSWSESIINNNLVLVEGSESYDSWKQAPIPIYLSFYMFNWTNPEEIHNPNVKPNFVELGPYVYLEKHSKENITHHENGTVTYYERRSWFFDASRSNGTEDDLITTAHPITATVADEMRHSNKLIKKVINFMLNREGGSLATTQKAGDWIFHGYEDRLIDFLNLFNTSKINIPYTKFAWLADRNMSLEYDGSFTIYTGENDLSKLGQLTHWNRRNETGFYPAPCGTVNGTTGDSFPPNLDTTGELTLFVTDTCRFMNLKPNGTITRLGLTATEWVGTEETLDSGENYPIQQCFCDPKQEVCPKTGVVDCKKCRDNAPIYASFPHFYLADESYRNAITGMNPDYEKHRFRIAVEPFTGIPLNIDGRVQINLMMTRDKDYDIYRDINEFLLPLFWFEQSAPLTEDFARKAKLLINLESYGRYFGIALTCLGGIFFITGITLTLTKRWKRSVSDDEDMLTN</sequence>
<dbReference type="PANTHER" id="PTHR11923">
    <property type="entry name" value="SCAVENGER RECEPTOR CLASS B TYPE-1 SR-B1"/>
    <property type="match status" value="1"/>
</dbReference>
<accession>A0A1I8N3N0</accession>
<dbReference type="eggNOG" id="KOG3776">
    <property type="taxonomic scope" value="Eukaryota"/>
</dbReference>
<evidence type="ECO:0000313" key="10">
    <source>
        <dbReference type="Proteomes" id="UP001652621"/>
    </source>
</evidence>
<keyword evidence="4 8" id="KW-0812">Transmembrane</keyword>
<keyword evidence="10" id="KW-1185">Reference proteome</keyword>
<dbReference type="GO" id="GO:0005886">
    <property type="term" value="C:plasma membrane"/>
    <property type="evidence" value="ECO:0007669"/>
    <property type="project" value="UniProtKB-SubCell"/>
</dbReference>
<keyword evidence="7" id="KW-0325">Glycoprotein</keyword>
<reference evidence="11 12" key="2">
    <citation type="submission" date="2025-05" db="UniProtKB">
        <authorList>
            <consortium name="RefSeq"/>
        </authorList>
    </citation>
    <scope>IDENTIFICATION</scope>
    <source>
        <strain evidence="11 12">Aabys</strain>
        <tissue evidence="11 12">Whole body</tissue>
    </source>
</reference>
<comment type="subcellular location">
    <subcellularLocation>
        <location evidence="1">Cell membrane</location>
    </subcellularLocation>
</comment>
<evidence type="ECO:0000256" key="8">
    <source>
        <dbReference type="SAM" id="Phobius"/>
    </source>
</evidence>
<feature type="transmembrane region" description="Helical" evidence="8">
    <location>
        <begin position="14"/>
        <end position="36"/>
    </location>
</feature>
<evidence type="ECO:0000313" key="11">
    <source>
        <dbReference type="RefSeq" id="XP_058981610.1"/>
    </source>
</evidence>
<dbReference type="InterPro" id="IPR002159">
    <property type="entry name" value="CD36_fam"/>
</dbReference>
<feature type="transmembrane region" description="Helical" evidence="8">
    <location>
        <begin position="452"/>
        <end position="473"/>
    </location>
</feature>
<protein>
    <submittedName>
        <fullName evidence="11 12">Protein croquemort</fullName>
    </submittedName>
</protein>
<dbReference type="Proteomes" id="UP001652621">
    <property type="component" value="Unplaced"/>
</dbReference>
<gene>
    <name evidence="9" type="primary">101889200</name>
    <name evidence="11 12" type="synonym">LOC101889200</name>
</gene>
<dbReference type="Pfam" id="PF01130">
    <property type="entry name" value="CD36"/>
    <property type="match status" value="1"/>
</dbReference>
<dbReference type="PRINTS" id="PR01609">
    <property type="entry name" value="CD36FAMILY"/>
</dbReference>
<evidence type="ECO:0000313" key="9">
    <source>
        <dbReference type="EnsemblMetazoa" id="MDOA011181-PB"/>
    </source>
</evidence>
<keyword evidence="6 8" id="KW-0472">Membrane</keyword>
<dbReference type="GO" id="GO:0005737">
    <property type="term" value="C:cytoplasm"/>
    <property type="evidence" value="ECO:0007669"/>
    <property type="project" value="TreeGrafter"/>
</dbReference>
<evidence type="ECO:0000313" key="12">
    <source>
        <dbReference type="RefSeq" id="XP_058981611.1"/>
    </source>
</evidence>
<evidence type="ECO:0000256" key="4">
    <source>
        <dbReference type="ARBA" id="ARBA00022692"/>
    </source>
</evidence>
<evidence type="ECO:0000256" key="7">
    <source>
        <dbReference type="ARBA" id="ARBA00023180"/>
    </source>
</evidence>
<dbReference type="EnsemblMetazoa" id="MDOA011181-RB">
    <property type="protein sequence ID" value="MDOA011181-PB"/>
    <property type="gene ID" value="MDOA011181"/>
</dbReference>
<dbReference type="GO" id="GO:0005044">
    <property type="term" value="F:scavenger receptor activity"/>
    <property type="evidence" value="ECO:0007669"/>
    <property type="project" value="TreeGrafter"/>
</dbReference>
<evidence type="ECO:0000256" key="1">
    <source>
        <dbReference type="ARBA" id="ARBA00004236"/>
    </source>
</evidence>
<name>A0A1I8N3N0_MUSDO</name>
<reference evidence="9" key="1">
    <citation type="submission" date="2020-05" db="UniProtKB">
        <authorList>
            <consortium name="EnsemblMetazoa"/>
        </authorList>
    </citation>
    <scope>IDENTIFICATION</scope>
    <source>
        <strain evidence="9">Aabys</strain>
    </source>
</reference>
<dbReference type="VEuPathDB" id="VectorBase:MDOA011181"/>
<evidence type="ECO:0000256" key="3">
    <source>
        <dbReference type="ARBA" id="ARBA00022475"/>
    </source>
</evidence>
<evidence type="ECO:0000256" key="5">
    <source>
        <dbReference type="ARBA" id="ARBA00022989"/>
    </source>
</evidence>
<evidence type="ECO:0000256" key="6">
    <source>
        <dbReference type="ARBA" id="ARBA00023136"/>
    </source>
</evidence>
<dbReference type="AlphaFoldDB" id="A0A1I8N3N0"/>
<evidence type="ECO:0000256" key="2">
    <source>
        <dbReference type="ARBA" id="ARBA00010532"/>
    </source>
</evidence>
<keyword evidence="5 8" id="KW-1133">Transmembrane helix</keyword>
<organism evidence="9">
    <name type="scientific">Musca domestica</name>
    <name type="common">House fly</name>
    <dbReference type="NCBI Taxonomy" id="7370"/>
    <lineage>
        <taxon>Eukaryota</taxon>
        <taxon>Metazoa</taxon>
        <taxon>Ecdysozoa</taxon>
        <taxon>Arthropoda</taxon>
        <taxon>Hexapoda</taxon>
        <taxon>Insecta</taxon>
        <taxon>Pterygota</taxon>
        <taxon>Neoptera</taxon>
        <taxon>Endopterygota</taxon>
        <taxon>Diptera</taxon>
        <taxon>Brachycera</taxon>
        <taxon>Muscomorpha</taxon>
        <taxon>Muscoidea</taxon>
        <taxon>Muscidae</taxon>
        <taxon>Musca</taxon>
    </lineage>
</organism>
<dbReference type="RefSeq" id="XP_058981610.1">
    <property type="nucleotide sequence ID" value="XM_059125627.1"/>
</dbReference>